<dbReference type="InterPro" id="IPR036938">
    <property type="entry name" value="PAP2/HPO_sf"/>
</dbReference>
<dbReference type="Gene3D" id="1.20.144.10">
    <property type="entry name" value="Phosphatidic acid phosphatase type 2/haloperoxidase"/>
    <property type="match status" value="1"/>
</dbReference>
<reference evidence="3" key="1">
    <citation type="journal article" date="2014" name="Int. J. Syst. Evol. Microbiol.">
        <title>Complete genome sequence of Corynebacterium casei LMG S-19264T (=DSM 44701T), isolated from a smear-ripened cheese.</title>
        <authorList>
            <consortium name="US DOE Joint Genome Institute (JGI-PGF)"/>
            <person name="Walter F."/>
            <person name="Albersmeier A."/>
            <person name="Kalinowski J."/>
            <person name="Ruckert C."/>
        </authorList>
    </citation>
    <scope>NUCLEOTIDE SEQUENCE</scope>
    <source>
        <strain evidence="3">JCM 30078</strain>
    </source>
</reference>
<feature type="transmembrane region" description="Helical" evidence="1">
    <location>
        <begin position="40"/>
        <end position="63"/>
    </location>
</feature>
<sequence>MALALLGSWLWSPSNGLWNLLDVEAFHLLNGSLGQVRAWDLFWALASTRVFDVLVGGMMLCLLIREDWIFPRAGVRHALFTFLGVLLTVLVIRIIVTKVGEHLGWQHASPSMQIASTVHLSDQFPMLERIGEVKDRSSKSFPGDHATVLLAWGLFMMMFCEGRRRVAILALALFLCLPRLVAGAHWFSDDFASGMAIALLGLAWGYCTPLAAGVAMLLEWLARPFIAVALHIPGVRRIAVFQR</sequence>
<feature type="transmembrane region" description="Helical" evidence="1">
    <location>
        <begin position="194"/>
        <end position="218"/>
    </location>
</feature>
<feature type="transmembrane region" description="Helical" evidence="1">
    <location>
        <begin position="75"/>
        <end position="96"/>
    </location>
</feature>
<accession>A0A917PW09</accession>
<reference evidence="3" key="2">
    <citation type="submission" date="2020-09" db="EMBL/GenBank/DDBJ databases">
        <authorList>
            <person name="Sun Q."/>
            <person name="Ohkuma M."/>
        </authorList>
    </citation>
    <scope>NUCLEOTIDE SEQUENCE</scope>
    <source>
        <strain evidence="3">JCM 30078</strain>
    </source>
</reference>
<feature type="transmembrane region" description="Helical" evidence="1">
    <location>
        <begin position="141"/>
        <end position="159"/>
    </location>
</feature>
<name>A0A917PW09_9PSED</name>
<evidence type="ECO:0000259" key="2">
    <source>
        <dbReference type="Pfam" id="PF01569"/>
    </source>
</evidence>
<protein>
    <recommendedName>
        <fullName evidence="2">Phosphatidic acid phosphatase type 2/haloperoxidase domain-containing protein</fullName>
    </recommendedName>
</protein>
<keyword evidence="1" id="KW-0472">Membrane</keyword>
<dbReference type="Proteomes" id="UP000635983">
    <property type="component" value="Unassembled WGS sequence"/>
</dbReference>
<feature type="transmembrane region" description="Helical" evidence="1">
    <location>
        <begin position="166"/>
        <end position="188"/>
    </location>
</feature>
<evidence type="ECO:0000313" key="4">
    <source>
        <dbReference type="Proteomes" id="UP000635983"/>
    </source>
</evidence>
<keyword evidence="1" id="KW-1133">Transmembrane helix</keyword>
<comment type="caution">
    <text evidence="3">The sequence shown here is derived from an EMBL/GenBank/DDBJ whole genome shotgun (WGS) entry which is preliminary data.</text>
</comment>
<keyword evidence="4" id="KW-1185">Reference proteome</keyword>
<dbReference type="EMBL" id="BMPO01000004">
    <property type="protein sequence ID" value="GGJ95348.1"/>
    <property type="molecule type" value="Genomic_DNA"/>
</dbReference>
<evidence type="ECO:0000313" key="3">
    <source>
        <dbReference type="EMBL" id="GGJ95348.1"/>
    </source>
</evidence>
<gene>
    <name evidence="3" type="ORF">GCM10009304_21800</name>
</gene>
<dbReference type="SUPFAM" id="SSF48317">
    <property type="entry name" value="Acid phosphatase/Vanadium-dependent haloperoxidase"/>
    <property type="match status" value="1"/>
</dbReference>
<keyword evidence="1" id="KW-0812">Transmembrane</keyword>
<organism evidence="3 4">
    <name type="scientific">Pseudomonas matsuisoli</name>
    <dbReference type="NCBI Taxonomy" id="1515666"/>
    <lineage>
        <taxon>Bacteria</taxon>
        <taxon>Pseudomonadati</taxon>
        <taxon>Pseudomonadota</taxon>
        <taxon>Gammaproteobacteria</taxon>
        <taxon>Pseudomonadales</taxon>
        <taxon>Pseudomonadaceae</taxon>
        <taxon>Pseudomonas</taxon>
    </lineage>
</organism>
<proteinExistence type="predicted"/>
<dbReference type="InterPro" id="IPR000326">
    <property type="entry name" value="PAP2/HPO"/>
</dbReference>
<evidence type="ECO:0000256" key="1">
    <source>
        <dbReference type="SAM" id="Phobius"/>
    </source>
</evidence>
<dbReference type="AlphaFoldDB" id="A0A917PW09"/>
<feature type="domain" description="Phosphatidic acid phosphatase type 2/haloperoxidase" evidence="2">
    <location>
        <begin position="129"/>
        <end position="206"/>
    </location>
</feature>
<dbReference type="Pfam" id="PF01569">
    <property type="entry name" value="PAP2"/>
    <property type="match status" value="1"/>
</dbReference>